<feature type="DNA-binding region" description="H-T-H motif" evidence="4">
    <location>
        <begin position="26"/>
        <end position="45"/>
    </location>
</feature>
<dbReference type="InterPro" id="IPR050109">
    <property type="entry name" value="HTH-type_TetR-like_transc_reg"/>
</dbReference>
<dbReference type="PROSITE" id="PS01081">
    <property type="entry name" value="HTH_TETR_1"/>
    <property type="match status" value="1"/>
</dbReference>
<gene>
    <name evidence="6" type="ORF">ACFSYJ_31245</name>
</gene>
<evidence type="ECO:0000256" key="3">
    <source>
        <dbReference type="ARBA" id="ARBA00023163"/>
    </source>
</evidence>
<feature type="domain" description="HTH tetR-type" evidence="5">
    <location>
        <begin position="3"/>
        <end position="63"/>
    </location>
</feature>
<organism evidence="6 7">
    <name type="scientific">Amycolatopsis samaneae</name>
    <dbReference type="NCBI Taxonomy" id="664691"/>
    <lineage>
        <taxon>Bacteria</taxon>
        <taxon>Bacillati</taxon>
        <taxon>Actinomycetota</taxon>
        <taxon>Actinomycetes</taxon>
        <taxon>Pseudonocardiales</taxon>
        <taxon>Pseudonocardiaceae</taxon>
        <taxon>Amycolatopsis</taxon>
    </lineage>
</organism>
<dbReference type="SUPFAM" id="SSF46689">
    <property type="entry name" value="Homeodomain-like"/>
    <property type="match status" value="1"/>
</dbReference>
<evidence type="ECO:0000313" key="6">
    <source>
        <dbReference type="EMBL" id="MFD2463123.1"/>
    </source>
</evidence>
<evidence type="ECO:0000259" key="5">
    <source>
        <dbReference type="PROSITE" id="PS50977"/>
    </source>
</evidence>
<keyword evidence="2 4" id="KW-0238">DNA-binding</keyword>
<dbReference type="InterPro" id="IPR023772">
    <property type="entry name" value="DNA-bd_HTH_TetR-type_CS"/>
</dbReference>
<dbReference type="EMBL" id="JBHUKU010000020">
    <property type="protein sequence ID" value="MFD2463123.1"/>
    <property type="molecule type" value="Genomic_DNA"/>
</dbReference>
<protein>
    <submittedName>
        <fullName evidence="6">TetR/AcrR family transcriptional regulator</fullName>
    </submittedName>
</protein>
<keyword evidence="7" id="KW-1185">Reference proteome</keyword>
<evidence type="ECO:0000256" key="4">
    <source>
        <dbReference type="PROSITE-ProRule" id="PRU00335"/>
    </source>
</evidence>
<evidence type="ECO:0000256" key="2">
    <source>
        <dbReference type="ARBA" id="ARBA00023125"/>
    </source>
</evidence>
<proteinExistence type="predicted"/>
<dbReference type="PANTHER" id="PTHR30055">
    <property type="entry name" value="HTH-TYPE TRANSCRIPTIONAL REGULATOR RUTR"/>
    <property type="match status" value="1"/>
</dbReference>
<dbReference type="PRINTS" id="PR00455">
    <property type="entry name" value="HTHTETR"/>
</dbReference>
<sequence length="236" mass="25684">MGPGKASRILDAAEALLRDFGYRKVTVDEVARRAGIGKGTVYLYWPSKLELFGAVLTRQSAELVTKQLAVVRADPAEVRVHRAMRWAFVEIMGRPLARALHTGDYAMFGDLLTSDGNAGRFFVGKIETTGRYLAILYEHGLLADDPAADPLLPYRLSAAVTGSFLLEAAPGSADFALAQKADALATTLRRAFEPPTEPSPAALRAAADELIDLYRHWLAELTSSLPAEYSHDANLR</sequence>
<dbReference type="Gene3D" id="1.10.357.10">
    <property type="entry name" value="Tetracycline Repressor, domain 2"/>
    <property type="match status" value="1"/>
</dbReference>
<evidence type="ECO:0000256" key="1">
    <source>
        <dbReference type="ARBA" id="ARBA00023015"/>
    </source>
</evidence>
<dbReference type="Proteomes" id="UP001597419">
    <property type="component" value="Unassembled WGS sequence"/>
</dbReference>
<dbReference type="RefSeq" id="WP_345392355.1">
    <property type="nucleotide sequence ID" value="NZ_BAABHG010000005.1"/>
</dbReference>
<reference evidence="7" key="1">
    <citation type="journal article" date="2019" name="Int. J. Syst. Evol. Microbiol.">
        <title>The Global Catalogue of Microorganisms (GCM) 10K type strain sequencing project: providing services to taxonomists for standard genome sequencing and annotation.</title>
        <authorList>
            <consortium name="The Broad Institute Genomics Platform"/>
            <consortium name="The Broad Institute Genome Sequencing Center for Infectious Disease"/>
            <person name="Wu L."/>
            <person name="Ma J."/>
        </authorList>
    </citation>
    <scope>NUCLEOTIDE SEQUENCE [LARGE SCALE GENOMIC DNA]</scope>
    <source>
        <strain evidence="7">CGMCC 4.7643</strain>
    </source>
</reference>
<keyword evidence="1" id="KW-0805">Transcription regulation</keyword>
<name>A0ABW5GQF3_9PSEU</name>
<dbReference type="PROSITE" id="PS50977">
    <property type="entry name" value="HTH_TETR_2"/>
    <property type="match status" value="1"/>
</dbReference>
<dbReference type="PANTHER" id="PTHR30055:SF234">
    <property type="entry name" value="HTH-TYPE TRANSCRIPTIONAL REGULATOR BETI"/>
    <property type="match status" value="1"/>
</dbReference>
<dbReference type="InterPro" id="IPR009057">
    <property type="entry name" value="Homeodomain-like_sf"/>
</dbReference>
<comment type="caution">
    <text evidence="6">The sequence shown here is derived from an EMBL/GenBank/DDBJ whole genome shotgun (WGS) entry which is preliminary data.</text>
</comment>
<accession>A0ABW5GQF3</accession>
<dbReference type="Pfam" id="PF00440">
    <property type="entry name" value="TetR_N"/>
    <property type="match status" value="1"/>
</dbReference>
<evidence type="ECO:0000313" key="7">
    <source>
        <dbReference type="Proteomes" id="UP001597419"/>
    </source>
</evidence>
<keyword evidence="3" id="KW-0804">Transcription</keyword>
<dbReference type="InterPro" id="IPR001647">
    <property type="entry name" value="HTH_TetR"/>
</dbReference>